<evidence type="ECO:0000256" key="5">
    <source>
        <dbReference type="ARBA" id="ARBA00022729"/>
    </source>
</evidence>
<dbReference type="InterPro" id="IPR007292">
    <property type="entry name" value="Nuclear_fusion_Kar5"/>
</dbReference>
<sequence>MPRQSQPLPPSMLLRLLLTSALALIVPAETKFLKADLRWPGFRKSHNELQPSLNEILAYREPDGDPIFEKAMRVVDALATQSTCHQAAAGQLLVTCKAVGANMAKEDGKYELLERAKSVYAIRVAVCETGEGKADVPSMCNPILSIPLRLDHEIDVISSRTLAPCLGALMEEHFYWTSYSNNRQDANTLCQATTLESTRLEALQSYQKLAELLPEFRAALGSTRSQWLDFLKKQQEEAQHVYKAQQKYQDEIQAQHKNELGSFHTAMKVAKDGLLDVSESLQRAIATTDSDVIQTREVCGPDNSGDLIADKYQTLRLVLADFVSLQHLLQDAATKTSEKNAEAAAAQAKELTNVHGLAVAATRALENLQTDSLVEDVNMLVQRLKSDLNQIAITQSTQLNNAQHHIQLSEELVAAQEANLALGVRMKDSSTSLASELETARSVAGRVSTRLDKVNQALTRVEAASAILSSLFAIISIPCRMVEQLHFRLLGLFAMPALVLLFWKPRKYSYSLMAAYVFLESLISFVEENRERTIASLRRVGHHSRALSRSGMSISSKYLALAAAASVIICCGYSLSAMWTQSKPKPEPSLTFNALKRLDKCTVGHQYYFDHRLRNGKRSRQLLDRMPRAATVC</sequence>
<evidence type="ECO:0000256" key="12">
    <source>
        <dbReference type="SAM" id="SignalP"/>
    </source>
</evidence>
<organism evidence="13 14">
    <name type="scientific">Cladophialophora chaetospira</name>
    <dbReference type="NCBI Taxonomy" id="386627"/>
    <lineage>
        <taxon>Eukaryota</taxon>
        <taxon>Fungi</taxon>
        <taxon>Dikarya</taxon>
        <taxon>Ascomycota</taxon>
        <taxon>Pezizomycotina</taxon>
        <taxon>Eurotiomycetes</taxon>
        <taxon>Chaetothyriomycetidae</taxon>
        <taxon>Chaetothyriales</taxon>
        <taxon>Herpotrichiellaceae</taxon>
        <taxon>Cladophialophora</taxon>
    </lineage>
</organism>
<keyword evidence="5 11" id="KW-0732">Signal</keyword>
<feature type="transmembrane region" description="Helical" evidence="11">
    <location>
        <begin position="485"/>
        <end position="503"/>
    </location>
</feature>
<evidence type="ECO:0000256" key="2">
    <source>
        <dbReference type="ARBA" id="ARBA00010473"/>
    </source>
</evidence>
<dbReference type="Pfam" id="PF04163">
    <property type="entry name" value="Tht1"/>
    <property type="match status" value="1"/>
</dbReference>
<gene>
    <name evidence="13" type="ORF">H2200_007519</name>
</gene>
<dbReference type="GO" id="GO:0048288">
    <property type="term" value="P:nuclear membrane fusion involved in karyogamy"/>
    <property type="evidence" value="ECO:0007669"/>
    <property type="project" value="UniProtKB-UniRule"/>
</dbReference>
<comment type="similarity">
    <text evidence="2 11">Belongs to the KAR5 family.</text>
</comment>
<keyword evidence="4 11" id="KW-0812">Transmembrane</keyword>
<keyword evidence="8 11" id="KW-0472">Membrane</keyword>
<evidence type="ECO:0000256" key="10">
    <source>
        <dbReference type="ARBA" id="ARBA00023242"/>
    </source>
</evidence>
<dbReference type="PANTHER" id="PTHR28012:SF1">
    <property type="entry name" value="NUCLEAR FUSION PROTEIN KAR5"/>
    <property type="match status" value="1"/>
</dbReference>
<feature type="signal peptide" evidence="12">
    <location>
        <begin position="1"/>
        <end position="23"/>
    </location>
</feature>
<comment type="subcellular location">
    <subcellularLocation>
        <location evidence="11">Endoplasmic reticulum membrane</location>
    </subcellularLocation>
    <subcellularLocation>
        <location evidence="11">Nucleus membrane</location>
    </subcellularLocation>
</comment>
<comment type="caution">
    <text evidence="13">The sequence shown here is derived from an EMBL/GenBank/DDBJ whole genome shotgun (WGS) entry which is preliminary data.</text>
</comment>
<protein>
    <recommendedName>
        <fullName evidence="15">Nuclear membrane fusion protein Kar5</fullName>
    </recommendedName>
</protein>
<feature type="chain" id="PRO_5041240138" description="Nuclear membrane fusion protein Kar5" evidence="12">
    <location>
        <begin position="24"/>
        <end position="633"/>
    </location>
</feature>
<evidence type="ECO:0000256" key="9">
    <source>
        <dbReference type="ARBA" id="ARBA00023180"/>
    </source>
</evidence>
<feature type="transmembrane region" description="Helical" evidence="11">
    <location>
        <begin position="558"/>
        <end position="579"/>
    </location>
</feature>
<keyword evidence="9" id="KW-0325">Glycoprotein</keyword>
<accession>A0AA39CH51</accession>
<evidence type="ECO:0000256" key="4">
    <source>
        <dbReference type="ARBA" id="ARBA00022692"/>
    </source>
</evidence>
<dbReference type="GO" id="GO:0005789">
    <property type="term" value="C:endoplasmic reticulum membrane"/>
    <property type="evidence" value="ECO:0007669"/>
    <property type="project" value="UniProtKB-SubCell"/>
</dbReference>
<dbReference type="GO" id="GO:0000742">
    <property type="term" value="P:karyogamy involved in conjugation with cellular fusion"/>
    <property type="evidence" value="ECO:0007669"/>
    <property type="project" value="UniProtKB-UniRule"/>
</dbReference>
<keyword evidence="10 11" id="KW-0539">Nucleus</keyword>
<keyword evidence="6 11" id="KW-0256">Endoplasmic reticulum</keyword>
<dbReference type="AlphaFoldDB" id="A0AA39CH51"/>
<comment type="function">
    <text evidence="1 11">Required for nuclear membrane fusion during karyogamy.</text>
</comment>
<evidence type="ECO:0000256" key="3">
    <source>
        <dbReference type="ARBA" id="ARBA00022459"/>
    </source>
</evidence>
<evidence type="ECO:0008006" key="15">
    <source>
        <dbReference type="Google" id="ProtNLM"/>
    </source>
</evidence>
<name>A0AA39CH51_9EURO</name>
<dbReference type="GO" id="GO:0031965">
    <property type="term" value="C:nuclear membrane"/>
    <property type="evidence" value="ECO:0007669"/>
    <property type="project" value="UniProtKB-SubCell"/>
</dbReference>
<evidence type="ECO:0000256" key="6">
    <source>
        <dbReference type="ARBA" id="ARBA00022824"/>
    </source>
</evidence>
<dbReference type="Proteomes" id="UP001172673">
    <property type="component" value="Unassembled WGS sequence"/>
</dbReference>
<evidence type="ECO:0000313" key="13">
    <source>
        <dbReference type="EMBL" id="KAJ9608531.1"/>
    </source>
</evidence>
<proteinExistence type="inferred from homology"/>
<evidence type="ECO:0000256" key="11">
    <source>
        <dbReference type="RuleBase" id="RU368082"/>
    </source>
</evidence>
<keyword evidence="7 11" id="KW-1133">Transmembrane helix</keyword>
<keyword evidence="3 11" id="KW-0415">Karyogamy</keyword>
<dbReference type="PANTHER" id="PTHR28012">
    <property type="entry name" value="NUCLEAR FUSION PROTEIN KAR5"/>
    <property type="match status" value="1"/>
</dbReference>
<keyword evidence="14" id="KW-1185">Reference proteome</keyword>
<evidence type="ECO:0000313" key="14">
    <source>
        <dbReference type="Proteomes" id="UP001172673"/>
    </source>
</evidence>
<reference evidence="13" key="1">
    <citation type="submission" date="2022-10" db="EMBL/GenBank/DDBJ databases">
        <title>Culturing micro-colonial fungi from biological soil crusts in the Mojave desert and describing Neophaeococcomyces mojavensis, and introducing the new genera and species Taxawa tesnikishii.</title>
        <authorList>
            <person name="Kurbessoian T."/>
            <person name="Stajich J.E."/>
        </authorList>
    </citation>
    <scope>NUCLEOTIDE SEQUENCE</scope>
    <source>
        <strain evidence="13">TK_41</strain>
    </source>
</reference>
<evidence type="ECO:0000256" key="8">
    <source>
        <dbReference type="ARBA" id="ARBA00023136"/>
    </source>
</evidence>
<evidence type="ECO:0000256" key="7">
    <source>
        <dbReference type="ARBA" id="ARBA00022989"/>
    </source>
</evidence>
<evidence type="ECO:0000256" key="1">
    <source>
        <dbReference type="ARBA" id="ARBA00003389"/>
    </source>
</evidence>
<dbReference type="EMBL" id="JAPDRK010000010">
    <property type="protein sequence ID" value="KAJ9608531.1"/>
    <property type="molecule type" value="Genomic_DNA"/>
</dbReference>